<dbReference type="InterPro" id="IPR036969">
    <property type="entry name" value="Citrate_synthase_sf"/>
</dbReference>
<keyword evidence="3" id="KW-0012">Acyltransferase</keyword>
<comment type="pathway">
    <text evidence="1">Carbohydrate metabolism; tricarboxylic acid cycle; isocitrate from oxaloacetate: step 1/2.</text>
</comment>
<dbReference type="SUPFAM" id="SSF48256">
    <property type="entry name" value="Citrate synthase"/>
    <property type="match status" value="1"/>
</dbReference>
<dbReference type="Proteomes" id="UP000254863">
    <property type="component" value="Unassembled WGS sequence"/>
</dbReference>
<dbReference type="GO" id="GO:0036440">
    <property type="term" value="F:citrate synthase activity"/>
    <property type="evidence" value="ECO:0007669"/>
    <property type="project" value="UniProtKB-EC"/>
</dbReference>
<evidence type="ECO:0000256" key="1">
    <source>
        <dbReference type="ARBA" id="ARBA00004751"/>
    </source>
</evidence>
<dbReference type="GO" id="GO:0006099">
    <property type="term" value="P:tricarboxylic acid cycle"/>
    <property type="evidence" value="ECO:0007669"/>
    <property type="project" value="UniProtKB-UniPathway"/>
</dbReference>
<reference evidence="3 4" key="1">
    <citation type="submission" date="2018-06" db="EMBL/GenBank/DDBJ databases">
        <authorList>
            <consortium name="Pathogen Informatics"/>
            <person name="Doyle S."/>
        </authorList>
    </citation>
    <scope>NUCLEOTIDE SEQUENCE [LARGE SCALE GENOMIC DNA]</scope>
    <source>
        <strain evidence="3 4">NCTC11685</strain>
    </source>
</reference>
<accession>A0A7H4PQ59</accession>
<dbReference type="Pfam" id="PF00285">
    <property type="entry name" value="Citrate_synt"/>
    <property type="match status" value="1"/>
</dbReference>
<dbReference type="EMBL" id="UGMS01000004">
    <property type="protein sequence ID" value="STW80532.1"/>
    <property type="molecule type" value="Genomic_DNA"/>
</dbReference>
<dbReference type="AlphaFoldDB" id="A0A7H4PQ59"/>
<proteinExistence type="predicted"/>
<evidence type="ECO:0000313" key="3">
    <source>
        <dbReference type="EMBL" id="STW80532.1"/>
    </source>
</evidence>
<name>A0A7H4PQ59_9ENTR</name>
<evidence type="ECO:0000256" key="2">
    <source>
        <dbReference type="ARBA" id="ARBA00012972"/>
    </source>
</evidence>
<dbReference type="UniPathway" id="UPA00223">
    <property type="reaction ID" value="UER00717"/>
</dbReference>
<comment type="caution">
    <text evidence="3">The sequence shown here is derived from an EMBL/GenBank/DDBJ whole genome shotgun (WGS) entry which is preliminary data.</text>
</comment>
<evidence type="ECO:0000313" key="4">
    <source>
        <dbReference type="Proteomes" id="UP000254863"/>
    </source>
</evidence>
<protein>
    <recommendedName>
        <fullName evidence="2">citrate synthase (unknown stereospecificity)</fullName>
        <ecNumber evidence="2">2.3.3.16</ecNumber>
    </recommendedName>
</protein>
<organism evidence="3 4">
    <name type="scientific">Klebsiella michiganensis</name>
    <dbReference type="NCBI Taxonomy" id="1134687"/>
    <lineage>
        <taxon>Bacteria</taxon>
        <taxon>Pseudomonadati</taxon>
        <taxon>Pseudomonadota</taxon>
        <taxon>Gammaproteobacteria</taxon>
        <taxon>Enterobacterales</taxon>
        <taxon>Enterobacteriaceae</taxon>
        <taxon>Klebsiella/Raoultella group</taxon>
        <taxon>Klebsiella</taxon>
    </lineage>
</organism>
<sequence length="94" mass="10298">MSDMPLQVAMALEEVALTDPYFVENGLSPSVDFYTAVILKAMGPAFINVCGDYRRRPNAWLGGALERNARSAAEYLSPPADLYRRKAAGLRFAA</sequence>
<dbReference type="EC" id="2.3.3.16" evidence="2"/>
<gene>
    <name evidence="3" type="primary">gltA_6</name>
    <name evidence="3" type="ORF">NCTC11685_07894</name>
</gene>
<dbReference type="InterPro" id="IPR002020">
    <property type="entry name" value="Citrate_synthase"/>
</dbReference>
<dbReference type="InterPro" id="IPR016143">
    <property type="entry name" value="Citrate_synth-like_sm_a-sub"/>
</dbReference>
<keyword evidence="3" id="KW-0808">Transferase</keyword>
<dbReference type="Gene3D" id="1.10.230.10">
    <property type="entry name" value="Cytochrome P450-Terp, domain 2"/>
    <property type="match status" value="1"/>
</dbReference>